<protein>
    <submittedName>
        <fullName evidence="1">Uncharacterized protein</fullName>
    </submittedName>
</protein>
<organism evidence="1 2">
    <name type="scientific">Polyangium spumosum</name>
    <dbReference type="NCBI Taxonomy" id="889282"/>
    <lineage>
        <taxon>Bacteria</taxon>
        <taxon>Pseudomonadati</taxon>
        <taxon>Myxococcota</taxon>
        <taxon>Polyangia</taxon>
        <taxon>Polyangiales</taxon>
        <taxon>Polyangiaceae</taxon>
        <taxon>Polyangium</taxon>
    </lineage>
</organism>
<dbReference type="RefSeq" id="WP_153825063.1">
    <property type="nucleotide sequence ID" value="NZ_WJIE01000028.1"/>
</dbReference>
<name>A0A6N7QBQ1_9BACT</name>
<evidence type="ECO:0000313" key="1">
    <source>
        <dbReference type="EMBL" id="MRG98291.1"/>
    </source>
</evidence>
<comment type="caution">
    <text evidence="1">The sequence shown here is derived from an EMBL/GenBank/DDBJ whole genome shotgun (WGS) entry which is preliminary data.</text>
</comment>
<proteinExistence type="predicted"/>
<keyword evidence="2" id="KW-1185">Reference proteome</keyword>
<accession>A0A6N7QBQ1</accession>
<reference evidence="1 2" key="1">
    <citation type="submission" date="2019-10" db="EMBL/GenBank/DDBJ databases">
        <title>A soil myxobacterium in the family Polyangiaceae.</title>
        <authorList>
            <person name="Li Y."/>
            <person name="Wang J."/>
        </authorList>
    </citation>
    <scope>NUCLEOTIDE SEQUENCE [LARGE SCALE GENOMIC DNA]</scope>
    <source>
        <strain evidence="1 2">DSM 14734</strain>
    </source>
</reference>
<dbReference type="AlphaFoldDB" id="A0A6N7QBQ1"/>
<gene>
    <name evidence="1" type="ORF">GF068_41225</name>
</gene>
<dbReference type="Proteomes" id="UP000440224">
    <property type="component" value="Unassembled WGS sequence"/>
</dbReference>
<evidence type="ECO:0000313" key="2">
    <source>
        <dbReference type="Proteomes" id="UP000440224"/>
    </source>
</evidence>
<dbReference type="OrthoDB" id="5520329at2"/>
<sequence>MIGPLEITDEFCVAVDGAGGPTEPTPAPTWGTIARICEGSTFGQCLADEHCVPAPVGSFRQCVQRQGIHDCPAEEYTERHVFFEAFEDERTCSPCTCGAPTESYCQTSVSLYPDASCSAPTFTVSASSIEPTWFDVNPKGQAIGAKTATVPTYHAGICHAQGGELDGDVQLLGPRTLCCRP</sequence>
<dbReference type="EMBL" id="WJIE01000028">
    <property type="protein sequence ID" value="MRG98291.1"/>
    <property type="molecule type" value="Genomic_DNA"/>
</dbReference>